<feature type="domain" description="AMP-dependent synthetase/ligase" evidence="1">
    <location>
        <begin position="79"/>
        <end position="219"/>
    </location>
</feature>
<dbReference type="InterPro" id="IPR042099">
    <property type="entry name" value="ANL_N_sf"/>
</dbReference>
<gene>
    <name evidence="2" type="ORF">BECKTC1821E_GA0114239_11285</name>
</gene>
<protein>
    <submittedName>
        <fullName evidence="2">Fatty-acyl-CoA synthase</fullName>
    </submittedName>
</protein>
<evidence type="ECO:0000313" key="2">
    <source>
        <dbReference type="EMBL" id="VFK48729.1"/>
    </source>
</evidence>
<name>A0A450Z4P1_9GAMM</name>
<dbReference type="SUPFAM" id="SSF56801">
    <property type="entry name" value="Acetyl-CoA synthetase-like"/>
    <property type="match status" value="1"/>
</dbReference>
<dbReference type="Pfam" id="PF00501">
    <property type="entry name" value="AMP-binding"/>
    <property type="match status" value="1"/>
</dbReference>
<accession>A0A450Z4P1</accession>
<dbReference type="Gene3D" id="3.40.50.12780">
    <property type="entry name" value="N-terminal domain of ligase-like"/>
    <property type="match status" value="1"/>
</dbReference>
<dbReference type="InterPro" id="IPR000873">
    <property type="entry name" value="AMP-dep_synth/lig_dom"/>
</dbReference>
<organism evidence="2">
    <name type="scientific">Candidatus Kentrum sp. TC</name>
    <dbReference type="NCBI Taxonomy" id="2126339"/>
    <lineage>
        <taxon>Bacteria</taxon>
        <taxon>Pseudomonadati</taxon>
        <taxon>Pseudomonadota</taxon>
        <taxon>Gammaproteobacteria</taxon>
        <taxon>Candidatus Kentrum</taxon>
    </lineage>
</organism>
<reference evidence="2" key="1">
    <citation type="submission" date="2019-02" db="EMBL/GenBank/DDBJ databases">
        <authorList>
            <person name="Gruber-Vodicka R. H."/>
            <person name="Seah K. B. B."/>
        </authorList>
    </citation>
    <scope>NUCLEOTIDE SEQUENCE</scope>
    <source>
        <strain evidence="2">BECK_BZ125</strain>
    </source>
</reference>
<sequence>MVAESLPVAAQPLRLAAPCLESFRSMEKSVLSNPPLGWLRNANLSQAELAEEYARFAREEARCWAELDRNGEVGYGDVFERVVDRYRNRAAIIEVESNTFYSFSELDRAADRIAHWVRGHFDANEIGVYHENGFAFLAALLGLIKAGKVAFLFNRFETPRGVIRLAERYGIRHILGDIVGISHQGIPALLARDWPGRAPRAWRRRVNREDPVAIIFTSGVGKPALFSH</sequence>
<proteinExistence type="predicted"/>
<evidence type="ECO:0000259" key="1">
    <source>
        <dbReference type="Pfam" id="PF00501"/>
    </source>
</evidence>
<dbReference type="EMBL" id="CAADFT010000128">
    <property type="protein sequence ID" value="VFK48729.1"/>
    <property type="molecule type" value="Genomic_DNA"/>
</dbReference>
<dbReference type="AlphaFoldDB" id="A0A450Z4P1"/>